<proteinExistence type="predicted"/>
<keyword evidence="5" id="KW-0597">Phosphoprotein</keyword>
<evidence type="ECO:0000256" key="10">
    <source>
        <dbReference type="ARBA" id="ARBA00076674"/>
    </source>
</evidence>
<dbReference type="InterPro" id="IPR012340">
    <property type="entry name" value="NA-bd_OB-fold"/>
</dbReference>
<feature type="region of interest" description="Disordered" evidence="11">
    <location>
        <begin position="89"/>
        <end position="131"/>
    </location>
</feature>
<feature type="compositionally biased region" description="Basic residues" evidence="11">
    <location>
        <begin position="1"/>
        <end position="10"/>
    </location>
</feature>
<dbReference type="SUPFAM" id="SSF50249">
    <property type="entry name" value="Nucleic acid-binding proteins"/>
    <property type="match status" value="12"/>
</dbReference>
<dbReference type="InterPro" id="IPR057301">
    <property type="entry name" value="Rrp5_OB_4th"/>
</dbReference>
<dbReference type="SMART" id="SM00316">
    <property type="entry name" value="S1"/>
    <property type="match status" value="13"/>
</dbReference>
<dbReference type="Pfam" id="PF05843">
    <property type="entry name" value="Suf"/>
    <property type="match status" value="1"/>
</dbReference>
<evidence type="ECO:0000256" key="6">
    <source>
        <dbReference type="ARBA" id="ARBA00022737"/>
    </source>
</evidence>
<feature type="domain" description="S1 motif" evidence="12">
    <location>
        <begin position="550"/>
        <end position="624"/>
    </location>
</feature>
<dbReference type="FunFam" id="2.40.50.140:FF:000266">
    <property type="entry name" value="rRNA biogenesis protein rrp5"/>
    <property type="match status" value="1"/>
</dbReference>
<dbReference type="FunFam" id="2.40.50.140:FF:000103">
    <property type="entry name" value="protein RRP5 homolog"/>
    <property type="match status" value="2"/>
</dbReference>
<dbReference type="CDD" id="cd05698">
    <property type="entry name" value="S1_Rrp5_repeat_hs6_sc5"/>
    <property type="match status" value="1"/>
</dbReference>
<dbReference type="InterPro" id="IPR011990">
    <property type="entry name" value="TPR-like_helical_dom_sf"/>
</dbReference>
<reference evidence="13" key="1">
    <citation type="submission" date="2021-07" db="EMBL/GenBank/DDBJ databases">
        <authorList>
            <person name="Durling M."/>
        </authorList>
    </citation>
    <scope>NUCLEOTIDE SEQUENCE</scope>
</reference>
<keyword evidence="4" id="KW-0698">rRNA processing</keyword>
<keyword evidence="6" id="KW-0677">Repeat</keyword>
<feature type="domain" description="S1 motif" evidence="12">
    <location>
        <begin position="458"/>
        <end position="533"/>
    </location>
</feature>
<dbReference type="CDD" id="cd05693">
    <property type="entry name" value="S1_Rrp5_repeat_hs1_sc1"/>
    <property type="match status" value="1"/>
</dbReference>
<feature type="compositionally biased region" description="Acidic residues" evidence="11">
    <location>
        <begin position="1393"/>
        <end position="1407"/>
    </location>
</feature>
<feature type="domain" description="S1 motif" evidence="12">
    <location>
        <begin position="732"/>
        <end position="805"/>
    </location>
</feature>
<feature type="domain" description="S1 motif" evidence="12">
    <location>
        <begin position="148"/>
        <end position="249"/>
    </location>
</feature>
<dbReference type="PANTHER" id="PTHR23270">
    <property type="entry name" value="PROGRAMMED CELL DEATH PROTEIN 11 PRE-RRNA PROCESSING PROTEIN RRP5"/>
    <property type="match status" value="1"/>
</dbReference>
<feature type="domain" description="S1 motif" evidence="12">
    <location>
        <begin position="1314"/>
        <end position="1385"/>
    </location>
</feature>
<evidence type="ECO:0000313" key="13">
    <source>
        <dbReference type="EMBL" id="CAG8955215.1"/>
    </source>
</evidence>
<sequence>MAPIEKKRKTGPTNDSFARSKNPTNKETRPSKRPRPDEEDRKPSTAPTRLSKVREEEAAFPRGGASLLTPLEHKQIQIEATQDVLFEQQGAKSSRMEIDGEDGEDGPSAGKKQKSRGKGKNKKDAQAVEPEEDVVKIEGLSYKRIVPGSLVLGQVSQINDHDIALSLPNNLTGYIPITSISDKITKRVEEIAAAEELDDDTKDTPEDVELENMFSIGQYLRAYVVSTSDEPTASTTMTKAKRRIELSIRPQQSNNSVSVQNIIPNNMLMASVISVEDHGLIMDIGVEDSSIRGFMSSKEIGNGVDFSTIQEGAVFLCMVTGLSSNGKIVKLSADTQKIANPKKLSYLTEAPTIDAFMPGTAVEILVVDVTPRGVIGKVMGMVDVTVDLLHSGGGLPGKDLEKRYKLGSKIKGRIICTFPTSDPPKLGFSLLDHVMTLSSQQAIKSGDKTNPLSILPLSSIIEEVTVRKVESGLGLFVDVGVKGVPGFVHISRVKDGKIETISETSGAYKVGSVHRGRVVGYNSIDGTYLLSFEASILEQPFLQIEDLKIGQVVKGKVEKIVVNARGVGGILVNLAAGISGLVPEIHMADVKLLHPEKKFKENMTVTARVLSTDPSKRQIRLTLKKSLLNSEAAPFLNYEDISIGMQSPGTIINLVPSGAVVQFYGTVRAFLPVAEMSEAYIQDPSQHFQVGQVVNVHVLKVDAAEEKLVVSCKDPSSFGLAQQTALKNLKVGEIVSAVVNEKSNDDISLEIAGGLRATLPLAHLTDGSSSKNASAFKKIRVGQTLTDLAVLEKLESKHLVLLTNKPSLVKSSRERTLLRSMEDVKVNKVAQGFVRNITPAGVFVQFGGGLTGLLPKSKLTSEAMTLPEFGMKKFQAVEVKIVSADYEQGKFAVSMSDVGNENQVSQKLANVSIDHDETIVNPVDDSISSATDFTIGRLTKARITSVKDTQINVQLADNIQGRIDVSQVFDSWDEIKDRKRPLQKFSPRQVLNVRVMGMHDARNHRFLPITHRISKTVVFELSAKPSDQVEMAQDPLTLDKVKTGSSWIAFVNNVTDTCVWVNLSPNVRGRINTVELSDDVSLLKDVEASFPVGSAIRVRVTGVDARNNRLDLSARSSKSSEALTLQTLSEGTVLPGKITKTSERQIMVELGDGLAGPIHLPDLADDFSLADTSKYSKNDIVRVCVVSVDLPNKRLRLSMRPSRVIDSSLEVKDAELSQLSQVKPGDIVRGFVKSVAKMGIFVNLGGNLTAFVRVSDLSDSYIKDWQSEFEVDQLVKGKITQVDPSLSHIQISLKPSAMDSNYVAPITFGDLKVGQIVTGKIRKVEEFGVFIVIDNSMNVSGLCHQSEMADKRVHDVKKLYEEGDVVKAKILKLDVEKKRVSLGLKARYFDDGAADSDAESDDDDVEGGEGALLNDSDDEMGDESSDGEEGGIDLDDVESMEDLDEEQSGSDVDMEDADESSGVAALDAGGFDWNAKILDHVDEASEADSDADDAGEKSKKKKKRRKAEIKIDRTGDLDANGPQSVSDFERLLLGQPDSSELWIQYMAFQMQLSELSKAREVAERAIKTINIREETEKMNVWIALINLETAYGSDESVDDVFKRACQYNDPQEIHERLASIYIQSGKLSKADELFQIIIKKFSQSPTVWYNYAHFLNTSLEAPDRARALLPRATQSLPPHTHLNLTLKFAALEFHSKSGSPERGRTMFEGLLSTFPKRLDIWNQLLDLEMQQGDKDIIRGVFERVVKTKGLKPRGAKAWFKRWSEWEVVNGDKKSREKVEAKAKEWVRAAELRKGGGDEE</sequence>
<dbReference type="PANTHER" id="PTHR23270:SF10">
    <property type="entry name" value="PROTEIN RRP5 HOMOLOG"/>
    <property type="match status" value="1"/>
</dbReference>
<dbReference type="InterPro" id="IPR003029">
    <property type="entry name" value="S1_domain"/>
</dbReference>
<feature type="domain" description="S1 motif" evidence="12">
    <location>
        <begin position="1044"/>
        <end position="1115"/>
    </location>
</feature>
<feature type="compositionally biased region" description="Polar residues" evidence="11">
    <location>
        <begin position="11"/>
        <end position="23"/>
    </location>
</feature>
<dbReference type="FunFam" id="2.40.50.140:FF:000279">
    <property type="entry name" value="rRNA biogenesis protein rrp5"/>
    <property type="match status" value="1"/>
</dbReference>
<feature type="compositionally biased region" description="Acidic residues" evidence="11">
    <location>
        <begin position="1415"/>
        <end position="1459"/>
    </location>
</feature>
<dbReference type="GO" id="GO:0003723">
    <property type="term" value="F:RNA binding"/>
    <property type="evidence" value="ECO:0007669"/>
    <property type="project" value="TreeGrafter"/>
</dbReference>
<dbReference type="FunFam" id="1.25.40.10:FF:000467">
    <property type="entry name" value="Putative rRNA biogenesis protein RRP5"/>
    <property type="match status" value="1"/>
</dbReference>
<evidence type="ECO:0000256" key="7">
    <source>
        <dbReference type="ARBA" id="ARBA00023242"/>
    </source>
</evidence>
<dbReference type="InterPro" id="IPR048058">
    <property type="entry name" value="Rrp5_S1_rpt_hs11_sc8"/>
</dbReference>
<evidence type="ECO:0000256" key="5">
    <source>
        <dbReference type="ARBA" id="ARBA00022553"/>
    </source>
</evidence>
<dbReference type="InterPro" id="IPR008847">
    <property type="entry name" value="Suf"/>
</dbReference>
<dbReference type="InterPro" id="IPR057302">
    <property type="entry name" value="Rrp5_S1"/>
</dbReference>
<keyword evidence="7" id="KW-0539">Nucleus</keyword>
<feature type="compositionally biased region" description="Basic residues" evidence="11">
    <location>
        <begin position="111"/>
        <end position="121"/>
    </location>
</feature>
<dbReference type="CDD" id="cd05702">
    <property type="entry name" value="S1_Rrp5_repeat_hs11_sc8"/>
    <property type="match status" value="1"/>
</dbReference>
<dbReference type="FunFam" id="2.40.50.140:FF:000155">
    <property type="entry name" value="rRNA biogenesis protein RRP5"/>
    <property type="match status" value="1"/>
</dbReference>
<feature type="domain" description="S1 motif" evidence="12">
    <location>
        <begin position="1225"/>
        <end position="1294"/>
    </location>
</feature>
<dbReference type="CDD" id="cd05706">
    <property type="entry name" value="S1_Rrp5_repeat_sc10"/>
    <property type="match status" value="1"/>
</dbReference>
<feature type="domain" description="S1 motif" evidence="12">
    <location>
        <begin position="827"/>
        <end position="896"/>
    </location>
</feature>
<dbReference type="FunFam" id="2.40.50.140:FF:000196">
    <property type="entry name" value="rRNA biogenesis protein RRP5"/>
    <property type="match status" value="1"/>
</dbReference>
<feature type="domain" description="S1 motif" evidence="12">
    <location>
        <begin position="644"/>
        <end position="713"/>
    </location>
</feature>
<dbReference type="CDD" id="cd04461">
    <property type="entry name" value="S1_Rrp5_repeat_hs8_sc7"/>
    <property type="match status" value="1"/>
</dbReference>
<dbReference type="EMBL" id="CAJVRL010000060">
    <property type="protein sequence ID" value="CAG8955215.1"/>
    <property type="molecule type" value="Genomic_DNA"/>
</dbReference>
<dbReference type="CDD" id="cd05703">
    <property type="entry name" value="S1_Rrp5_repeat_hs12_sc9"/>
    <property type="match status" value="1"/>
</dbReference>
<gene>
    <name evidence="13" type="ORF">HYFRA_00007231</name>
</gene>
<evidence type="ECO:0000313" key="14">
    <source>
        <dbReference type="Proteomes" id="UP000696280"/>
    </source>
</evidence>
<protein>
    <recommendedName>
        <fullName evidence="9">rRNA biogenesis protein RRP5</fullName>
    </recommendedName>
    <alternativeName>
        <fullName evidence="10">Ribosomal RNA-processing protein 5</fullName>
    </alternativeName>
</protein>
<organism evidence="13 14">
    <name type="scientific">Hymenoscyphus fraxineus</name>
    <dbReference type="NCBI Taxonomy" id="746836"/>
    <lineage>
        <taxon>Eukaryota</taxon>
        <taxon>Fungi</taxon>
        <taxon>Dikarya</taxon>
        <taxon>Ascomycota</taxon>
        <taxon>Pezizomycotina</taxon>
        <taxon>Leotiomycetes</taxon>
        <taxon>Helotiales</taxon>
        <taxon>Helotiaceae</taxon>
        <taxon>Hymenoscyphus</taxon>
    </lineage>
</organism>
<dbReference type="SMART" id="SM00386">
    <property type="entry name" value="HAT"/>
    <property type="match status" value="6"/>
</dbReference>
<feature type="region of interest" description="Disordered" evidence="11">
    <location>
        <begin position="1484"/>
        <end position="1506"/>
    </location>
</feature>
<dbReference type="GO" id="GO:0006364">
    <property type="term" value="P:rRNA processing"/>
    <property type="evidence" value="ECO:0007669"/>
    <property type="project" value="UniProtKB-KW"/>
</dbReference>
<evidence type="ECO:0000259" key="12">
    <source>
        <dbReference type="PROSITE" id="PS50126"/>
    </source>
</evidence>
<feature type="compositionally biased region" description="Basic and acidic residues" evidence="11">
    <location>
        <begin position="24"/>
        <end position="43"/>
    </location>
</feature>
<comment type="function">
    <text evidence="8">Involved in the biogenesis of rRNA. Required for the formation of 18S and 5.8S rRNA.</text>
</comment>
<keyword evidence="3" id="KW-0690">Ribosome biogenesis</keyword>
<name>A0A9N9KZZ6_9HELO</name>
<comment type="caution">
    <text evidence="13">The sequence shown here is derived from an EMBL/GenBank/DDBJ whole genome shotgun (WGS) entry which is preliminary data.</text>
</comment>
<dbReference type="SUPFAM" id="SSF48452">
    <property type="entry name" value="TPR-like"/>
    <property type="match status" value="2"/>
</dbReference>
<dbReference type="Gene3D" id="1.25.40.10">
    <property type="entry name" value="Tetratricopeptide repeat domain"/>
    <property type="match status" value="2"/>
</dbReference>
<feature type="domain" description="S1 motif" evidence="12">
    <location>
        <begin position="1131"/>
        <end position="1200"/>
    </location>
</feature>
<dbReference type="InterPro" id="IPR003107">
    <property type="entry name" value="HAT"/>
</dbReference>
<evidence type="ECO:0000256" key="11">
    <source>
        <dbReference type="SAM" id="MobiDB-lite"/>
    </source>
</evidence>
<dbReference type="CDD" id="cd05708">
    <property type="entry name" value="S1_Rrp5_repeat_sc12"/>
    <property type="match status" value="1"/>
</dbReference>
<dbReference type="Pfam" id="PF24685">
    <property type="entry name" value="OB_RRP5_4th"/>
    <property type="match status" value="1"/>
</dbReference>
<evidence type="ECO:0000256" key="9">
    <source>
        <dbReference type="ARBA" id="ARBA00073619"/>
    </source>
</evidence>
<dbReference type="Pfam" id="PF23459">
    <property type="entry name" value="S1_RRP5"/>
    <property type="match status" value="2"/>
</dbReference>
<dbReference type="GO" id="GO:0032040">
    <property type="term" value="C:small-subunit processome"/>
    <property type="evidence" value="ECO:0007669"/>
    <property type="project" value="TreeGrafter"/>
</dbReference>
<dbReference type="Proteomes" id="UP000696280">
    <property type="component" value="Unassembled WGS sequence"/>
</dbReference>
<accession>A0A9N9KZZ6</accession>
<feature type="domain" description="S1 motif" evidence="12">
    <location>
        <begin position="936"/>
        <end position="1012"/>
    </location>
</feature>
<evidence type="ECO:0000256" key="2">
    <source>
        <dbReference type="ARBA" id="ARBA00004604"/>
    </source>
</evidence>
<evidence type="ECO:0000256" key="8">
    <source>
        <dbReference type="ARBA" id="ARBA00055575"/>
    </source>
</evidence>
<dbReference type="Gene3D" id="2.40.50.140">
    <property type="entry name" value="Nucleic acid-binding proteins"/>
    <property type="match status" value="11"/>
</dbReference>
<dbReference type="FunFam" id="2.40.50.140:FF:000159">
    <property type="entry name" value="rRNA biogenesis protein rrp5"/>
    <property type="match status" value="1"/>
</dbReference>
<feature type="region of interest" description="Disordered" evidence="11">
    <location>
        <begin position="1"/>
        <end position="71"/>
    </location>
</feature>
<dbReference type="Pfam" id="PF00575">
    <property type="entry name" value="S1"/>
    <property type="match status" value="5"/>
</dbReference>
<feature type="region of interest" description="Disordered" evidence="11">
    <location>
        <begin position="1393"/>
        <end position="1461"/>
    </location>
</feature>
<evidence type="ECO:0000256" key="3">
    <source>
        <dbReference type="ARBA" id="ARBA00022517"/>
    </source>
</evidence>
<dbReference type="CDD" id="cd05697">
    <property type="entry name" value="S1_Rrp5_repeat_hs5"/>
    <property type="match status" value="1"/>
</dbReference>
<dbReference type="FunFam" id="2.40.50.140:FF:000278">
    <property type="entry name" value="rRNA biogenesis protein rrp5"/>
    <property type="match status" value="1"/>
</dbReference>
<dbReference type="PROSITE" id="PS50126">
    <property type="entry name" value="S1"/>
    <property type="match status" value="11"/>
</dbReference>
<keyword evidence="14" id="KW-1185">Reference proteome</keyword>
<comment type="subcellular location">
    <subcellularLocation>
        <location evidence="2">Nucleus</location>
        <location evidence="2">Nucleolus</location>
    </subcellularLocation>
</comment>
<dbReference type="InterPro" id="IPR045209">
    <property type="entry name" value="Rrp5"/>
</dbReference>
<comment type="function">
    <text evidence="1">Component of the cleavage factor IA (CFIA) complex, which is involved in the endonucleolytic cleavage during polyadenylation-dependent pre-mRNA 3'-end formation.</text>
</comment>
<dbReference type="InterPro" id="IPR048059">
    <property type="entry name" value="Rrp5_S1_rpt_hs1_sc1"/>
</dbReference>
<evidence type="ECO:0000256" key="1">
    <source>
        <dbReference type="ARBA" id="ARBA00002863"/>
    </source>
</evidence>
<dbReference type="OrthoDB" id="412781at2759"/>
<evidence type="ECO:0000256" key="4">
    <source>
        <dbReference type="ARBA" id="ARBA00022552"/>
    </source>
</evidence>
<feature type="compositionally biased region" description="Acidic residues" evidence="11">
    <location>
        <begin position="1484"/>
        <end position="1493"/>
    </location>
</feature>